<dbReference type="InterPro" id="IPR036928">
    <property type="entry name" value="AS_sf"/>
</dbReference>
<dbReference type="PANTHER" id="PTHR42678:SF34">
    <property type="entry name" value="OS04G0183300 PROTEIN"/>
    <property type="match status" value="1"/>
</dbReference>
<comment type="caution">
    <text evidence="2">The sequence shown here is derived from an EMBL/GenBank/DDBJ whole genome shotgun (WGS) entry which is preliminary data.</text>
</comment>
<dbReference type="SUPFAM" id="SSF75304">
    <property type="entry name" value="Amidase signature (AS) enzymes"/>
    <property type="match status" value="1"/>
</dbReference>
<dbReference type="EMBL" id="CABFOC020000039">
    <property type="protein sequence ID" value="CAH0051086.1"/>
    <property type="molecule type" value="Genomic_DNA"/>
</dbReference>
<sequence>IILAFRQRLYAAVMVLKPGDCKLPAHFKLADASIPNLLQGLESGQFTTEQLVKTYVARIHDVQPKVHAVSEINPDCVALALELDKERAQGQTRGLLHGLPILLKDVFGGHGVMNTTVGFSGLAGAKYSSEATVLRRLRDAGAVVHAHTSMTEWLNIRASKNAPNGWSPVSGQSLGIFCQNQDPGGSSTGSGIGAALGLGAAALGTETAGSIASPARTCGVVGLKPTATLVSRQGIFMGSQWQDSVGILARSVLDAAYVLTAISGEFEAAAFGTRNFAKIQGLMDYVLLHVINTKPFVGEKFEEALDVLQSLGAVIVDDATFPEYSLDVLEKYKDIWNVSLMVDFRNMADMNNFLGTLVENPHGLNSIEDVIEYTKRVADEKFEAHGADDLELASQLGRECDINPQAYEESRSLRLRMGMEIGKLLDNYNCSLLVTPSWTDTTASLGGNPQISLPLPALPEDFPVKLRGNGMVADGPNIP</sequence>
<feature type="non-terminal residue" evidence="2">
    <location>
        <position position="1"/>
    </location>
</feature>
<gene>
    <name evidence="2" type="ORF">CSOL1703_00015983</name>
</gene>
<dbReference type="Pfam" id="PF01425">
    <property type="entry name" value="Amidase"/>
    <property type="match status" value="1"/>
</dbReference>
<feature type="domain" description="Amidase" evidence="1">
    <location>
        <begin position="51"/>
        <end position="443"/>
    </location>
</feature>
<organism evidence="2 3">
    <name type="scientific">Clonostachys solani</name>
    <dbReference type="NCBI Taxonomy" id="160281"/>
    <lineage>
        <taxon>Eukaryota</taxon>
        <taxon>Fungi</taxon>
        <taxon>Dikarya</taxon>
        <taxon>Ascomycota</taxon>
        <taxon>Pezizomycotina</taxon>
        <taxon>Sordariomycetes</taxon>
        <taxon>Hypocreomycetidae</taxon>
        <taxon>Hypocreales</taxon>
        <taxon>Bionectriaceae</taxon>
        <taxon>Clonostachys</taxon>
    </lineage>
</organism>
<proteinExistence type="predicted"/>
<reference evidence="2" key="1">
    <citation type="submission" date="2021-10" db="EMBL/GenBank/DDBJ databases">
        <authorList>
            <person name="Piombo E."/>
        </authorList>
    </citation>
    <scope>NUCLEOTIDE SEQUENCE</scope>
</reference>
<evidence type="ECO:0000313" key="3">
    <source>
        <dbReference type="Proteomes" id="UP000775872"/>
    </source>
</evidence>
<accession>A0A9N9Z8T2</accession>
<dbReference type="PANTHER" id="PTHR42678">
    <property type="entry name" value="AMIDASE"/>
    <property type="match status" value="1"/>
</dbReference>
<dbReference type="AlphaFoldDB" id="A0A9N9Z8T2"/>
<evidence type="ECO:0000259" key="1">
    <source>
        <dbReference type="Pfam" id="PF01425"/>
    </source>
</evidence>
<protein>
    <recommendedName>
        <fullName evidence="1">Amidase domain-containing protein</fullName>
    </recommendedName>
</protein>
<dbReference type="InterPro" id="IPR023631">
    <property type="entry name" value="Amidase_dom"/>
</dbReference>
<name>A0A9N9Z8T2_9HYPO</name>
<dbReference type="Gene3D" id="3.90.1300.10">
    <property type="entry name" value="Amidase signature (AS) domain"/>
    <property type="match status" value="1"/>
</dbReference>
<dbReference type="Proteomes" id="UP000775872">
    <property type="component" value="Unassembled WGS sequence"/>
</dbReference>
<keyword evidence="3" id="KW-1185">Reference proteome</keyword>
<dbReference type="OrthoDB" id="566138at2759"/>
<evidence type="ECO:0000313" key="2">
    <source>
        <dbReference type="EMBL" id="CAH0051086.1"/>
    </source>
</evidence>